<protein>
    <submittedName>
        <fullName evidence="1">Uncharacterized protein</fullName>
    </submittedName>
</protein>
<proteinExistence type="predicted"/>
<keyword evidence="2" id="KW-1185">Reference proteome</keyword>
<evidence type="ECO:0000313" key="1">
    <source>
        <dbReference type="EMBL" id="OQE13969.1"/>
    </source>
</evidence>
<dbReference type="EMBL" id="MLKD01000040">
    <property type="protein sequence ID" value="OQE13969.1"/>
    <property type="molecule type" value="Genomic_DNA"/>
</dbReference>
<name>A0A1V6SJQ0_9EURO</name>
<organism evidence="1 2">
    <name type="scientific">Penicillium steckii</name>
    <dbReference type="NCBI Taxonomy" id="303698"/>
    <lineage>
        <taxon>Eukaryota</taxon>
        <taxon>Fungi</taxon>
        <taxon>Dikarya</taxon>
        <taxon>Ascomycota</taxon>
        <taxon>Pezizomycotina</taxon>
        <taxon>Eurotiomycetes</taxon>
        <taxon>Eurotiomycetidae</taxon>
        <taxon>Eurotiales</taxon>
        <taxon>Aspergillaceae</taxon>
        <taxon>Penicillium</taxon>
    </lineage>
</organism>
<comment type="caution">
    <text evidence="1">The sequence shown here is derived from an EMBL/GenBank/DDBJ whole genome shotgun (WGS) entry which is preliminary data.</text>
</comment>
<dbReference type="Proteomes" id="UP000191285">
    <property type="component" value="Unassembled WGS sequence"/>
</dbReference>
<gene>
    <name evidence="1" type="ORF">PENSTE_c040G10410</name>
</gene>
<reference evidence="2" key="1">
    <citation type="journal article" date="2017" name="Nat. Microbiol.">
        <title>Global analysis of biosynthetic gene clusters reveals vast potential of secondary metabolite production in Penicillium species.</title>
        <authorList>
            <person name="Nielsen J.C."/>
            <person name="Grijseels S."/>
            <person name="Prigent S."/>
            <person name="Ji B."/>
            <person name="Dainat J."/>
            <person name="Nielsen K.F."/>
            <person name="Frisvad J.C."/>
            <person name="Workman M."/>
            <person name="Nielsen J."/>
        </authorList>
    </citation>
    <scope>NUCLEOTIDE SEQUENCE [LARGE SCALE GENOMIC DNA]</scope>
    <source>
        <strain evidence="2">IBT 24891</strain>
    </source>
</reference>
<accession>A0A1V6SJQ0</accession>
<sequence length="41" mass="4799">MFEDSVISSQMTAWHKFILTSFSENWRSRYASLVIFIAALD</sequence>
<evidence type="ECO:0000313" key="2">
    <source>
        <dbReference type="Proteomes" id="UP000191285"/>
    </source>
</evidence>
<dbReference type="AlphaFoldDB" id="A0A1V6SJQ0"/>